<dbReference type="PANTHER" id="PTHR43546:SF9">
    <property type="entry name" value="L-ASCORBATE-6-PHOSPHATE LACTONASE ULAG-RELATED"/>
    <property type="match status" value="1"/>
</dbReference>
<organism evidence="3 4">
    <name type="scientific">Acidaminococcus fermentans</name>
    <dbReference type="NCBI Taxonomy" id="905"/>
    <lineage>
        <taxon>Bacteria</taxon>
        <taxon>Bacillati</taxon>
        <taxon>Bacillota</taxon>
        <taxon>Negativicutes</taxon>
        <taxon>Acidaminococcales</taxon>
        <taxon>Acidaminococcaceae</taxon>
        <taxon>Acidaminococcus</taxon>
    </lineage>
</organism>
<evidence type="ECO:0000313" key="4">
    <source>
        <dbReference type="Proteomes" id="UP000182379"/>
    </source>
</evidence>
<evidence type="ECO:0000313" key="3">
    <source>
        <dbReference type="EMBL" id="SDW89820.1"/>
    </source>
</evidence>
<dbReference type="GO" id="GO:0016787">
    <property type="term" value="F:hydrolase activity"/>
    <property type="evidence" value="ECO:0007669"/>
    <property type="project" value="UniProtKB-KW"/>
</dbReference>
<proteinExistence type="predicted"/>
<dbReference type="SUPFAM" id="SSF56281">
    <property type="entry name" value="Metallo-hydrolase/oxidoreductase"/>
    <property type="match status" value="1"/>
</dbReference>
<dbReference type="Proteomes" id="UP000182379">
    <property type="component" value="Unassembled WGS sequence"/>
</dbReference>
<keyword evidence="1" id="KW-0378">Hydrolase</keyword>
<comment type="caution">
    <text evidence="3">The sequence shown here is derived from an EMBL/GenBank/DDBJ whole genome shotgun (WGS) entry which is preliminary data.</text>
</comment>
<dbReference type="RefSeq" id="WP_074705966.1">
    <property type="nucleotide sequence ID" value="NZ_FNOP01000008.1"/>
</dbReference>
<accession>A0A1H2XAF6</accession>
<evidence type="ECO:0000259" key="2">
    <source>
        <dbReference type="Pfam" id="PF12706"/>
    </source>
</evidence>
<dbReference type="EMBL" id="FNOP01000008">
    <property type="protein sequence ID" value="SDW89820.1"/>
    <property type="molecule type" value="Genomic_DNA"/>
</dbReference>
<reference evidence="3 4" key="1">
    <citation type="submission" date="2016-10" db="EMBL/GenBank/DDBJ databases">
        <authorList>
            <person name="Varghese N."/>
            <person name="Submissions S."/>
        </authorList>
    </citation>
    <scope>NUCLEOTIDE SEQUENCE [LARGE SCALE GENOMIC DNA]</scope>
    <source>
        <strain evidence="3 4">WCC6</strain>
    </source>
</reference>
<dbReference type="InterPro" id="IPR001279">
    <property type="entry name" value="Metallo-B-lactamas"/>
</dbReference>
<feature type="domain" description="Metallo-beta-lactamase" evidence="2">
    <location>
        <begin position="55"/>
        <end position="229"/>
    </location>
</feature>
<dbReference type="InterPro" id="IPR050114">
    <property type="entry name" value="UPF0173_UPF0282_UlaG_hydrolase"/>
</dbReference>
<protein>
    <submittedName>
        <fullName evidence="3">Beta-lactamase superfamily domain-containing protein</fullName>
    </submittedName>
</protein>
<dbReference type="Pfam" id="PF12706">
    <property type="entry name" value="Lactamase_B_2"/>
    <property type="match status" value="1"/>
</dbReference>
<evidence type="ECO:0000256" key="1">
    <source>
        <dbReference type="ARBA" id="ARBA00022801"/>
    </source>
</evidence>
<dbReference type="Gene3D" id="3.60.15.10">
    <property type="entry name" value="Ribonuclease Z/Hydroxyacylglutathione hydrolase-like"/>
    <property type="match status" value="1"/>
</dbReference>
<gene>
    <name evidence="3" type="ORF">SAMN05216495_10848</name>
</gene>
<sequence length="265" mass="29279">MKIEQIRNATNKIQFGDKTFLLDPWLAPQYGIGTVATIPGHPFTVPDPVKEQIPMPLFGLPESVESILAGVDAYILTHIHPDHIDMDMAQGTIGAPLDHSLPIFTQDEADAAVLRKSGFTDVRLLTAEGVSFGNVTLHRAPARHGLVKASCEACGVVFEAAGEKKLYVTGDTVWYQDVQDTLLQYKPDVVTLNACAAELVDFGRLIMDDEDVDCVHQTLPEAKLFLTHFDNVSHASITRMEMRGRLQKRGITDYDMPEDGETVEY</sequence>
<dbReference type="InterPro" id="IPR036866">
    <property type="entry name" value="RibonucZ/Hydroxyglut_hydro"/>
</dbReference>
<dbReference type="PANTHER" id="PTHR43546">
    <property type="entry name" value="UPF0173 METAL-DEPENDENT HYDROLASE MJ1163-RELATED"/>
    <property type="match status" value="1"/>
</dbReference>
<name>A0A1H2XAF6_ACIFE</name>
<dbReference type="AlphaFoldDB" id="A0A1H2XAF6"/>